<name>A0A1I2FQR0_9BACT</name>
<feature type="region of interest" description="Disordered" evidence="1">
    <location>
        <begin position="1"/>
        <end position="20"/>
    </location>
</feature>
<proteinExistence type="predicted"/>
<feature type="compositionally biased region" description="Polar residues" evidence="1">
    <location>
        <begin position="1"/>
        <end position="12"/>
    </location>
</feature>
<keyword evidence="3" id="KW-1185">Reference proteome</keyword>
<dbReference type="AlphaFoldDB" id="A0A1I2FQR0"/>
<feature type="compositionally biased region" description="Basic and acidic residues" evidence="1">
    <location>
        <begin position="59"/>
        <end position="104"/>
    </location>
</feature>
<evidence type="ECO:0000256" key="1">
    <source>
        <dbReference type="SAM" id="MobiDB-lite"/>
    </source>
</evidence>
<accession>A0A1I2FQR0</accession>
<evidence type="ECO:0000313" key="3">
    <source>
        <dbReference type="Proteomes" id="UP000181976"/>
    </source>
</evidence>
<feature type="region of interest" description="Disordered" evidence="1">
    <location>
        <begin position="59"/>
        <end position="116"/>
    </location>
</feature>
<dbReference type="InParanoid" id="A0A1I2FQR0"/>
<dbReference type="RefSeq" id="WP_029626716.1">
    <property type="nucleotide sequence ID" value="NZ_AFSL01000090.1"/>
</dbReference>
<evidence type="ECO:0000313" key="2">
    <source>
        <dbReference type="EMBL" id="SFF07107.1"/>
    </source>
</evidence>
<reference evidence="2 3" key="1">
    <citation type="submission" date="2016-10" db="EMBL/GenBank/DDBJ databases">
        <authorList>
            <person name="de Groot N.N."/>
        </authorList>
    </citation>
    <scope>NUCLEOTIDE SEQUENCE [LARGE SCALE GENOMIC DNA]</scope>
    <source>
        <strain evidence="2 3">DSM 19012</strain>
    </source>
</reference>
<protein>
    <submittedName>
        <fullName evidence="2">LTXXQ motif family protein</fullName>
    </submittedName>
</protein>
<dbReference type="Proteomes" id="UP000181976">
    <property type="component" value="Unassembled WGS sequence"/>
</dbReference>
<dbReference type="EMBL" id="FONA01000033">
    <property type="protein sequence ID" value="SFF07107.1"/>
    <property type="molecule type" value="Genomic_DNA"/>
</dbReference>
<gene>
    <name evidence="2" type="ORF">SAMN05444380_1332</name>
</gene>
<sequence length="116" mass="13844">MISVTNVSAQNRRPQERRMAPDSTQIIKMVDNLAKELSLTDTQKAKIKELHLAQMEEMKANMESGKNDREKMREEMEESRKELQEKVMELLTNEQKEKYTKLMEQRQNQRPPRPQR</sequence>
<organism evidence="2 3">
    <name type="scientific">Thermophagus xiamenensis</name>
    <dbReference type="NCBI Taxonomy" id="385682"/>
    <lineage>
        <taxon>Bacteria</taxon>
        <taxon>Pseudomonadati</taxon>
        <taxon>Bacteroidota</taxon>
        <taxon>Bacteroidia</taxon>
        <taxon>Marinilabiliales</taxon>
        <taxon>Marinilabiliaceae</taxon>
        <taxon>Thermophagus</taxon>
    </lineage>
</organism>
<dbReference type="Gene3D" id="1.20.120.1490">
    <property type="match status" value="1"/>
</dbReference>